<comment type="subcellular location">
    <subcellularLocation>
        <location evidence="9">Cytoplasm</location>
    </subcellularLocation>
</comment>
<keyword evidence="3 9" id="KW-0436">Ligase</keyword>
<dbReference type="FunFam" id="1.10.240.10:FF:000005">
    <property type="entry name" value="Tryptophan--tRNA ligase"/>
    <property type="match status" value="1"/>
</dbReference>
<comment type="function">
    <text evidence="9">Catalyzes the attachment of tryptophan to tRNA(Trp).</text>
</comment>
<dbReference type="Gene3D" id="3.40.50.620">
    <property type="entry name" value="HUPs"/>
    <property type="match status" value="1"/>
</dbReference>
<feature type="binding site" evidence="9">
    <location>
        <position position="143"/>
    </location>
    <ligand>
        <name>L-tryptophan</name>
        <dbReference type="ChEBI" id="CHEBI:57912"/>
    </ligand>
</feature>
<dbReference type="Gene3D" id="2.30.29.80">
    <property type="match status" value="1"/>
</dbReference>
<dbReference type="InterPro" id="IPR050203">
    <property type="entry name" value="Trp-tRNA_synthetase"/>
</dbReference>
<dbReference type="GO" id="GO:0004830">
    <property type="term" value="F:tryptophan-tRNA ligase activity"/>
    <property type="evidence" value="ECO:0007669"/>
    <property type="project" value="UniProtKB-UniRule"/>
</dbReference>
<protein>
    <recommendedName>
        <fullName evidence="9">Tryptophan--tRNA ligase</fullName>
        <ecNumber evidence="9">6.1.1.2</ecNumber>
    </recommendedName>
    <alternativeName>
        <fullName evidence="9">Tryptophanyl-tRNA synthetase</fullName>
        <shortName evidence="9">TrpRS</shortName>
    </alternativeName>
</protein>
<dbReference type="GO" id="GO:0005829">
    <property type="term" value="C:cytosol"/>
    <property type="evidence" value="ECO:0007669"/>
    <property type="project" value="TreeGrafter"/>
</dbReference>
<dbReference type="RefSeq" id="WP_138411222.1">
    <property type="nucleotide sequence ID" value="NZ_QLAG01000006.1"/>
</dbReference>
<accession>A0A5R9QHC1</accession>
<keyword evidence="2 9" id="KW-0963">Cytoplasm</keyword>
<dbReference type="InterPro" id="IPR036913">
    <property type="entry name" value="YegP-like_sf"/>
</dbReference>
<dbReference type="PANTHER" id="PTHR43766:SF1">
    <property type="entry name" value="TRYPTOPHAN--TRNA LIGASE, MITOCHONDRIAL"/>
    <property type="match status" value="1"/>
</dbReference>
<dbReference type="PRINTS" id="PR01039">
    <property type="entry name" value="TRNASYNTHTRP"/>
</dbReference>
<keyword evidence="4 9" id="KW-0547">Nucleotide-binding</keyword>
<dbReference type="InterPro" id="IPR014729">
    <property type="entry name" value="Rossmann-like_a/b/a_fold"/>
</dbReference>
<dbReference type="PANTHER" id="PTHR43766">
    <property type="entry name" value="TRYPTOPHAN--TRNA LIGASE, MITOCHONDRIAL"/>
    <property type="match status" value="1"/>
</dbReference>
<feature type="short sequence motif" description="'HIGH' region" evidence="9">
    <location>
        <begin position="11"/>
        <end position="19"/>
    </location>
</feature>
<dbReference type="SUPFAM" id="SSF160113">
    <property type="entry name" value="YegP-like"/>
    <property type="match status" value="1"/>
</dbReference>
<sequence>MTTRILTGITTTGTPHLGNYAGAIRPAIVASRQSDADSFYFLADYHALIKCDDPQRIQRSRLEIAATWLAFGLDTDRVTFYRQSDIPEITELTWLLTCVAGKGLLNRAHAYKAAVDKNGENGEDPDAGVTMGLFSYPVLMAADILMFNAHKVPVGRDQIQHVEMARDIAQRFNHLFGQGREFFTLPEAVIEESVATLPGLDGRKMSKSYDNTIPLFGSAKQLKDSIARIVTDSRAPGEPKDPDNSHLFTLYQAFSTPAQQAEFRQQLLEGLAWGEAKQRLFELLEGELGEARERYQHLIEKPSELEDILQAGAAKARRIATPFLQELREAVGLRSFRNELQSTAKAKKKAGKSARFVSFREQDGSFRFRFLAADGEQLLLSRPFTDPKAVGVATQRLATLGADALELRADEGNQFTLWLDGECIADSPDYDDVNARDAAMLRLHTAVATLAGA</sequence>
<comment type="similarity">
    <text evidence="1 9 10">Belongs to the class-I aminoacyl-tRNA synthetase family.</text>
</comment>
<evidence type="ECO:0000256" key="3">
    <source>
        <dbReference type="ARBA" id="ARBA00022598"/>
    </source>
</evidence>
<keyword evidence="12" id="KW-1185">Reference proteome</keyword>
<name>A0A5R9QHC1_9GAMM</name>
<gene>
    <name evidence="9" type="primary">trpS</name>
    <name evidence="11" type="ORF">DN820_06355</name>
</gene>
<feature type="binding site" evidence="9">
    <location>
        <begin position="18"/>
        <end position="19"/>
    </location>
    <ligand>
        <name>ATP</name>
        <dbReference type="ChEBI" id="CHEBI:30616"/>
    </ligand>
</feature>
<evidence type="ECO:0000313" key="12">
    <source>
        <dbReference type="Proteomes" id="UP000306753"/>
    </source>
</evidence>
<dbReference type="FunFam" id="3.40.50.620:FF:000144">
    <property type="entry name" value="Tryptophan--tRNA ligase"/>
    <property type="match status" value="1"/>
</dbReference>
<evidence type="ECO:0000256" key="10">
    <source>
        <dbReference type="RuleBase" id="RU363036"/>
    </source>
</evidence>
<evidence type="ECO:0000256" key="1">
    <source>
        <dbReference type="ARBA" id="ARBA00005594"/>
    </source>
</evidence>
<dbReference type="NCBIfam" id="NF008923">
    <property type="entry name" value="PRK12284.1"/>
    <property type="match status" value="1"/>
</dbReference>
<feature type="short sequence motif" description="'KMSKS' region" evidence="9">
    <location>
        <begin position="204"/>
        <end position="208"/>
    </location>
</feature>
<keyword evidence="7 9" id="KW-0030">Aminoacyl-tRNA synthetase</keyword>
<evidence type="ECO:0000256" key="8">
    <source>
        <dbReference type="ARBA" id="ARBA00049929"/>
    </source>
</evidence>
<dbReference type="AlphaFoldDB" id="A0A5R9QHC1"/>
<dbReference type="EMBL" id="QLAG01000006">
    <property type="protein sequence ID" value="TLX64282.1"/>
    <property type="molecule type" value="Genomic_DNA"/>
</dbReference>
<dbReference type="EC" id="6.1.1.2" evidence="9"/>
<keyword evidence="6 9" id="KW-0648">Protein biosynthesis</keyword>
<dbReference type="NCBIfam" id="TIGR00233">
    <property type="entry name" value="trpS"/>
    <property type="match status" value="1"/>
</dbReference>
<dbReference type="Pfam" id="PF00579">
    <property type="entry name" value="tRNA-synt_1b"/>
    <property type="match status" value="1"/>
</dbReference>
<organism evidence="11 12">
    <name type="scientific">Stutzerimonas nosocomialis</name>
    <dbReference type="NCBI Taxonomy" id="1056496"/>
    <lineage>
        <taxon>Bacteria</taxon>
        <taxon>Pseudomonadati</taxon>
        <taxon>Pseudomonadota</taxon>
        <taxon>Gammaproteobacteria</taxon>
        <taxon>Pseudomonadales</taxon>
        <taxon>Pseudomonadaceae</taxon>
        <taxon>Stutzerimonas</taxon>
    </lineage>
</organism>
<comment type="subunit">
    <text evidence="9">Homodimer.</text>
</comment>
<evidence type="ECO:0000256" key="7">
    <source>
        <dbReference type="ARBA" id="ARBA00023146"/>
    </source>
</evidence>
<feature type="binding site" evidence="9">
    <location>
        <begin position="155"/>
        <end position="157"/>
    </location>
    <ligand>
        <name>ATP</name>
        <dbReference type="ChEBI" id="CHEBI:30616"/>
    </ligand>
</feature>
<dbReference type="InterPro" id="IPR002306">
    <property type="entry name" value="Trp-tRNA-ligase"/>
</dbReference>
<keyword evidence="5 9" id="KW-0067">ATP-binding</keyword>
<proteinExistence type="inferred from homology"/>
<dbReference type="InterPro" id="IPR024109">
    <property type="entry name" value="Trp-tRNA-ligase_bac-type"/>
</dbReference>
<evidence type="ECO:0000256" key="5">
    <source>
        <dbReference type="ARBA" id="ARBA00022840"/>
    </source>
</evidence>
<feature type="binding site" evidence="9">
    <location>
        <position position="197"/>
    </location>
    <ligand>
        <name>ATP</name>
        <dbReference type="ChEBI" id="CHEBI:30616"/>
    </ligand>
</feature>
<reference evidence="11 12" key="1">
    <citation type="journal article" date="2017" name="Eur. J. Clin. Microbiol. Infect. Dis.">
        <title>Uncommonly isolated clinical Pseudomonas: identification and phylogenetic assignation.</title>
        <authorList>
            <person name="Mulet M."/>
            <person name="Gomila M."/>
            <person name="Ramirez A."/>
            <person name="Cardew S."/>
            <person name="Moore E.R."/>
            <person name="Lalucat J."/>
            <person name="Garcia-Valdes E."/>
        </authorList>
    </citation>
    <scope>NUCLEOTIDE SEQUENCE [LARGE SCALE GENOMIC DNA]</scope>
    <source>
        <strain evidence="11 12">SD129</strain>
    </source>
</reference>
<evidence type="ECO:0000256" key="6">
    <source>
        <dbReference type="ARBA" id="ARBA00022917"/>
    </source>
</evidence>
<dbReference type="GO" id="GO:0006436">
    <property type="term" value="P:tryptophanyl-tRNA aminoacylation"/>
    <property type="evidence" value="ECO:0007669"/>
    <property type="project" value="UniProtKB-UniRule"/>
</dbReference>
<dbReference type="SUPFAM" id="SSF52374">
    <property type="entry name" value="Nucleotidylyl transferase"/>
    <property type="match status" value="1"/>
</dbReference>
<dbReference type="CDD" id="cd00806">
    <property type="entry name" value="TrpRS_core"/>
    <property type="match status" value="1"/>
</dbReference>
<comment type="caution">
    <text evidence="11">The sequence shown here is derived from an EMBL/GenBank/DDBJ whole genome shotgun (WGS) entry which is preliminary data.</text>
</comment>
<dbReference type="HAMAP" id="MF_00140_B">
    <property type="entry name" value="Trp_tRNA_synth_B"/>
    <property type="match status" value="1"/>
</dbReference>
<dbReference type="Gene3D" id="1.10.240.10">
    <property type="entry name" value="Tyrosyl-Transfer RNA Synthetase"/>
    <property type="match status" value="1"/>
</dbReference>
<comment type="catalytic activity">
    <reaction evidence="8 9">
        <text>tRNA(Trp) + L-tryptophan + ATP = L-tryptophyl-tRNA(Trp) + AMP + diphosphate + H(+)</text>
        <dbReference type="Rhea" id="RHEA:24080"/>
        <dbReference type="Rhea" id="RHEA-COMP:9671"/>
        <dbReference type="Rhea" id="RHEA-COMP:9705"/>
        <dbReference type="ChEBI" id="CHEBI:15378"/>
        <dbReference type="ChEBI" id="CHEBI:30616"/>
        <dbReference type="ChEBI" id="CHEBI:33019"/>
        <dbReference type="ChEBI" id="CHEBI:57912"/>
        <dbReference type="ChEBI" id="CHEBI:78442"/>
        <dbReference type="ChEBI" id="CHEBI:78535"/>
        <dbReference type="ChEBI" id="CHEBI:456215"/>
        <dbReference type="EC" id="6.1.1.2"/>
    </reaction>
</comment>
<evidence type="ECO:0000313" key="11">
    <source>
        <dbReference type="EMBL" id="TLX64282.1"/>
    </source>
</evidence>
<dbReference type="InterPro" id="IPR002305">
    <property type="entry name" value="aa-tRNA-synth_Ic"/>
</dbReference>
<dbReference type="Proteomes" id="UP000306753">
    <property type="component" value="Unassembled WGS sequence"/>
</dbReference>
<feature type="binding site" evidence="9">
    <location>
        <begin position="10"/>
        <end position="12"/>
    </location>
    <ligand>
        <name>ATP</name>
        <dbReference type="ChEBI" id="CHEBI:30616"/>
    </ligand>
</feature>
<evidence type="ECO:0000256" key="2">
    <source>
        <dbReference type="ARBA" id="ARBA00022490"/>
    </source>
</evidence>
<evidence type="ECO:0000256" key="9">
    <source>
        <dbReference type="HAMAP-Rule" id="MF_00140"/>
    </source>
</evidence>
<dbReference type="GO" id="GO:0005524">
    <property type="term" value="F:ATP binding"/>
    <property type="evidence" value="ECO:0007669"/>
    <property type="project" value="UniProtKB-UniRule"/>
</dbReference>
<feature type="binding site" evidence="9">
    <location>
        <begin position="204"/>
        <end position="208"/>
    </location>
    <ligand>
        <name>ATP</name>
        <dbReference type="ChEBI" id="CHEBI:30616"/>
    </ligand>
</feature>
<evidence type="ECO:0000256" key="4">
    <source>
        <dbReference type="ARBA" id="ARBA00022741"/>
    </source>
</evidence>